<dbReference type="PANTHER" id="PTHR33606:SF3">
    <property type="entry name" value="PROTEIN YCII"/>
    <property type="match status" value="1"/>
</dbReference>
<dbReference type="Pfam" id="PF03795">
    <property type="entry name" value="YCII"/>
    <property type="match status" value="1"/>
</dbReference>
<dbReference type="PANTHER" id="PTHR33606">
    <property type="entry name" value="PROTEIN YCII"/>
    <property type="match status" value="1"/>
</dbReference>
<name>A0A8H2VVY3_9HELO</name>
<dbReference type="InterPro" id="IPR011008">
    <property type="entry name" value="Dimeric_a/b-barrel"/>
</dbReference>
<gene>
    <name evidence="2" type="ORF">SCLTRI_LOCUS4941</name>
</gene>
<comment type="caution">
    <text evidence="2">The sequence shown here is derived from an EMBL/GenBank/DDBJ whole genome shotgun (WGS) entry which is preliminary data.</text>
</comment>
<protein>
    <submittedName>
        <fullName evidence="2">4bbe94b9-accd-4f19-91be-7ee7622546f8</fullName>
    </submittedName>
</protein>
<keyword evidence="3" id="KW-1185">Reference proteome</keyword>
<dbReference type="OrthoDB" id="5519740at2759"/>
<dbReference type="EMBL" id="CAJHIA010000014">
    <property type="protein sequence ID" value="CAD6445149.1"/>
    <property type="molecule type" value="Genomic_DNA"/>
</dbReference>
<proteinExistence type="predicted"/>
<dbReference type="InterPro" id="IPR051807">
    <property type="entry name" value="Sec-metab_biosynth-assoc"/>
</dbReference>
<dbReference type="Proteomes" id="UP000624404">
    <property type="component" value="Unassembled WGS sequence"/>
</dbReference>
<dbReference type="AlphaFoldDB" id="A0A8H2VVY3"/>
<sequence>MSFLRLRFVPSKLYPKQSHSCATRSISSSYPAVRVNSRQMSSSSAAATPTTEKFEWLVVLPDNEGALERRVSVRPKHFEGLKTGLDSGFWKMGGAFLSEPPSGDSPLKFQGSCMIALASSKEEVIEVLKKDIYAENDVWDFSKIQIYPFKCAFRKEA</sequence>
<evidence type="ECO:0000313" key="2">
    <source>
        <dbReference type="EMBL" id="CAD6445149.1"/>
    </source>
</evidence>
<accession>A0A8H2VVY3</accession>
<dbReference type="SUPFAM" id="SSF54909">
    <property type="entry name" value="Dimeric alpha+beta barrel"/>
    <property type="match status" value="1"/>
</dbReference>
<dbReference type="InterPro" id="IPR005545">
    <property type="entry name" value="YCII"/>
</dbReference>
<dbReference type="Gene3D" id="3.30.70.1060">
    <property type="entry name" value="Dimeric alpha+beta barrel"/>
    <property type="match status" value="1"/>
</dbReference>
<evidence type="ECO:0000313" key="3">
    <source>
        <dbReference type="Proteomes" id="UP000624404"/>
    </source>
</evidence>
<feature type="domain" description="YCII-related" evidence="1">
    <location>
        <begin position="56"/>
        <end position="140"/>
    </location>
</feature>
<evidence type="ECO:0000259" key="1">
    <source>
        <dbReference type="Pfam" id="PF03795"/>
    </source>
</evidence>
<organism evidence="2 3">
    <name type="scientific">Sclerotinia trifoliorum</name>
    <dbReference type="NCBI Taxonomy" id="28548"/>
    <lineage>
        <taxon>Eukaryota</taxon>
        <taxon>Fungi</taxon>
        <taxon>Dikarya</taxon>
        <taxon>Ascomycota</taxon>
        <taxon>Pezizomycotina</taxon>
        <taxon>Leotiomycetes</taxon>
        <taxon>Helotiales</taxon>
        <taxon>Sclerotiniaceae</taxon>
        <taxon>Sclerotinia</taxon>
    </lineage>
</organism>
<reference evidence="2" key="1">
    <citation type="submission" date="2020-10" db="EMBL/GenBank/DDBJ databases">
        <authorList>
            <person name="Kusch S."/>
        </authorList>
    </citation>
    <scope>NUCLEOTIDE SEQUENCE</scope>
    <source>
        <strain evidence="2">SwB9</strain>
    </source>
</reference>